<dbReference type="Pfam" id="PF02687">
    <property type="entry name" value="FtsX"/>
    <property type="match status" value="2"/>
</dbReference>
<feature type="transmembrane region" description="Helical" evidence="7">
    <location>
        <begin position="308"/>
        <end position="333"/>
    </location>
</feature>
<evidence type="ECO:0000259" key="9">
    <source>
        <dbReference type="Pfam" id="PF12704"/>
    </source>
</evidence>
<evidence type="ECO:0000313" key="10">
    <source>
        <dbReference type="EMBL" id="MCV9387938.1"/>
    </source>
</evidence>
<evidence type="ECO:0000256" key="7">
    <source>
        <dbReference type="SAM" id="Phobius"/>
    </source>
</evidence>
<feature type="transmembrane region" description="Helical" evidence="7">
    <location>
        <begin position="262"/>
        <end position="287"/>
    </location>
</feature>
<evidence type="ECO:0000259" key="8">
    <source>
        <dbReference type="Pfam" id="PF02687"/>
    </source>
</evidence>
<dbReference type="PANTHER" id="PTHR30287:SF1">
    <property type="entry name" value="INNER MEMBRANE PROTEIN"/>
    <property type="match status" value="1"/>
</dbReference>
<organism evidence="10 11">
    <name type="scientific">Reichenbachiella ulvae</name>
    <dbReference type="NCBI Taxonomy" id="2980104"/>
    <lineage>
        <taxon>Bacteria</taxon>
        <taxon>Pseudomonadati</taxon>
        <taxon>Bacteroidota</taxon>
        <taxon>Cytophagia</taxon>
        <taxon>Cytophagales</taxon>
        <taxon>Reichenbachiellaceae</taxon>
        <taxon>Reichenbachiella</taxon>
    </lineage>
</organism>
<reference evidence="10 11" key="1">
    <citation type="submission" date="2022-10" db="EMBL/GenBank/DDBJ databases">
        <title>Comparative genomics and taxonomic characterization of three novel marine species of genus Reichenbachiella exhibiting antioxidant and polysaccharide degradation activities.</title>
        <authorList>
            <person name="Muhammad N."/>
            <person name="Lee Y.-J."/>
            <person name="Ko J."/>
            <person name="Kim S.-G."/>
        </authorList>
    </citation>
    <scope>NUCLEOTIDE SEQUENCE [LARGE SCALE GENOMIC DNA]</scope>
    <source>
        <strain evidence="10 11">ABR2-5</strain>
    </source>
</reference>
<dbReference type="InterPro" id="IPR038766">
    <property type="entry name" value="Membrane_comp_ABC_pdt"/>
</dbReference>
<keyword evidence="3 7" id="KW-0812">Transmembrane</keyword>
<feature type="transmembrane region" description="Helical" evidence="7">
    <location>
        <begin position="403"/>
        <end position="425"/>
    </location>
</feature>
<dbReference type="InterPro" id="IPR003838">
    <property type="entry name" value="ABC3_permease_C"/>
</dbReference>
<sequence>MIRNKHNPFSWLVKMAWRDSRKSRGKLFLFTLSITIGIGALVAINSFKENLNDEINAQAKSLLGADLEVSSQQPFTEEQMGFIDSLGITERSFQTRFSSMIYFPQSGGTRLIQVRSLEGDYPYYGEIETLPIKASRDFLKGQYALVDETLMLQYNANVGDQIRIGLLEFEILGKLQNIPGQSGVSTAVAPVVYIPHQYLEQTGLVKRGSRIYYSYFFKSDEEIDAEAFEEKYDDRMEDLSLRYDTIEERKNETSEAFNNTTVFLNMAAFIALLLGSIGVAGAVYSYLKEKKRSVAILRCMGLSGRDAFSIYFIQVAVMGAIGSLIGTALGTSVQLFLPDLVSDMLPLSIETHFYIWVALEGLLIGMVVTVLFSLMPLLSILKISPLSSIRADYEGGDAEGKNWILRAVLYGLITLFIFLFSYLQIQEINQASIFIGGLLGTFLVLWLLSKGLVLLAKKSTSPKWNFLVRHGVSNLHRPQNQTGILIITIGMCTMLISIMYFSRHVLIDQITIAGSEDRPNMVLFDIQSSQKEEVKKVVADFDLPIEQDVSVVTMRLLEYNGISKKEAEADTTLGIPDWLYNREYRVTFRDSLIDSETLTEGKLQDYQPGDSIFVSVSEGFAERREWKLGDEITFNVQGALMKTYIGSFRKIDWRRIQTNFIVVFPGGVLEDAPQFHVLVTKVKDNQQSAKFQQAIVRAFPNISIIDLELILKTVEEVLAKISFVIQFMALISVFTGLLVLINSIILSKAQRVKESVLLRTIGAKSKQIVAIIAIEYLVLGVIAAITGLITAHALTWVLSENVFRATYSMDVDATFYILLAVAFSTLLMGLFNIRPVLKEMPLTILRRES</sequence>
<comment type="caution">
    <text evidence="10">The sequence shown here is derived from an EMBL/GenBank/DDBJ whole genome shotgun (WGS) entry which is preliminary data.</text>
</comment>
<feature type="transmembrane region" description="Helical" evidence="7">
    <location>
        <begin position="431"/>
        <end position="448"/>
    </location>
</feature>
<feature type="domain" description="ABC3 transporter permease C-terminal" evidence="8">
    <location>
        <begin position="266"/>
        <end position="385"/>
    </location>
</feature>
<gene>
    <name evidence="10" type="ORF">N7U62_14745</name>
</gene>
<dbReference type="Pfam" id="PF12704">
    <property type="entry name" value="MacB_PCD"/>
    <property type="match status" value="1"/>
</dbReference>
<proteinExistence type="predicted"/>
<keyword evidence="5 7" id="KW-0472">Membrane</keyword>
<dbReference type="Proteomes" id="UP001300692">
    <property type="component" value="Unassembled WGS sequence"/>
</dbReference>
<keyword evidence="11" id="KW-1185">Reference proteome</keyword>
<keyword evidence="2" id="KW-1003">Cell membrane</keyword>
<evidence type="ECO:0000256" key="5">
    <source>
        <dbReference type="ARBA" id="ARBA00023136"/>
    </source>
</evidence>
<feature type="domain" description="MacB-like periplasmic core" evidence="9">
    <location>
        <begin position="28"/>
        <end position="231"/>
    </location>
</feature>
<dbReference type="PANTHER" id="PTHR30287">
    <property type="entry name" value="MEMBRANE COMPONENT OF PREDICTED ABC SUPERFAMILY METABOLITE UPTAKE TRANSPORTER"/>
    <property type="match status" value="1"/>
</dbReference>
<feature type="domain" description="ABC3 transporter permease C-terminal" evidence="8">
    <location>
        <begin position="727"/>
        <end position="838"/>
    </location>
</feature>
<dbReference type="EMBL" id="JAOYOD010000001">
    <property type="protein sequence ID" value="MCV9387938.1"/>
    <property type="molecule type" value="Genomic_DNA"/>
</dbReference>
<evidence type="ECO:0000313" key="11">
    <source>
        <dbReference type="Proteomes" id="UP001300692"/>
    </source>
</evidence>
<feature type="transmembrane region" description="Helical" evidence="7">
    <location>
        <begin position="353"/>
        <end position="383"/>
    </location>
</feature>
<evidence type="ECO:0000256" key="1">
    <source>
        <dbReference type="ARBA" id="ARBA00004651"/>
    </source>
</evidence>
<evidence type="ECO:0000256" key="4">
    <source>
        <dbReference type="ARBA" id="ARBA00022989"/>
    </source>
</evidence>
<accession>A0ABT3CWL1</accession>
<evidence type="ECO:0000256" key="2">
    <source>
        <dbReference type="ARBA" id="ARBA00022475"/>
    </source>
</evidence>
<feature type="transmembrane region" description="Helical" evidence="7">
    <location>
        <begin position="483"/>
        <end position="501"/>
    </location>
</feature>
<dbReference type="RefSeq" id="WP_264138759.1">
    <property type="nucleotide sequence ID" value="NZ_JAOYOD010000001.1"/>
</dbReference>
<feature type="coiled-coil region" evidence="6">
    <location>
        <begin position="229"/>
        <end position="256"/>
    </location>
</feature>
<comment type="subcellular location">
    <subcellularLocation>
        <location evidence="1">Cell membrane</location>
        <topology evidence="1">Multi-pass membrane protein</topology>
    </subcellularLocation>
</comment>
<keyword evidence="4 7" id="KW-1133">Transmembrane helix</keyword>
<keyword evidence="6" id="KW-0175">Coiled coil</keyword>
<feature type="transmembrane region" description="Helical" evidence="7">
    <location>
        <begin position="814"/>
        <end position="837"/>
    </location>
</feature>
<feature type="transmembrane region" description="Helical" evidence="7">
    <location>
        <begin position="768"/>
        <end position="794"/>
    </location>
</feature>
<protein>
    <submittedName>
        <fullName evidence="10">ABC transporter permease</fullName>
    </submittedName>
</protein>
<dbReference type="InterPro" id="IPR025857">
    <property type="entry name" value="MacB_PCD"/>
</dbReference>
<evidence type="ECO:0000256" key="3">
    <source>
        <dbReference type="ARBA" id="ARBA00022692"/>
    </source>
</evidence>
<name>A0ABT3CWL1_9BACT</name>
<evidence type="ECO:0000256" key="6">
    <source>
        <dbReference type="SAM" id="Coils"/>
    </source>
</evidence>
<feature type="transmembrane region" description="Helical" evidence="7">
    <location>
        <begin position="723"/>
        <end position="747"/>
    </location>
</feature>